<proteinExistence type="inferred from homology"/>
<dbReference type="Pfam" id="PF12729">
    <property type="entry name" value="4HB_MCP_1"/>
    <property type="match status" value="1"/>
</dbReference>
<evidence type="ECO:0000256" key="4">
    <source>
        <dbReference type="PROSITE-ProRule" id="PRU00284"/>
    </source>
</evidence>
<dbReference type="EMBL" id="FOLH01000007">
    <property type="protein sequence ID" value="SFC47731.1"/>
    <property type="molecule type" value="Genomic_DNA"/>
</dbReference>
<dbReference type="RefSeq" id="WP_091964918.1">
    <property type="nucleotide sequence ID" value="NZ_FOLH01000007.1"/>
</dbReference>
<feature type="domain" description="Methyl-accepting transducer" evidence="6">
    <location>
        <begin position="270"/>
        <end position="506"/>
    </location>
</feature>
<dbReference type="GO" id="GO:0007165">
    <property type="term" value="P:signal transduction"/>
    <property type="evidence" value="ECO:0007669"/>
    <property type="project" value="UniProtKB-KW"/>
</dbReference>
<evidence type="ECO:0000256" key="3">
    <source>
        <dbReference type="ARBA" id="ARBA00029447"/>
    </source>
</evidence>
<comment type="similarity">
    <text evidence="3">Belongs to the methyl-accepting chemotaxis (MCP) protein family.</text>
</comment>
<sequence>MTIAQRLYLGFGLVLALILVITLVGVVKVASVDSTLTQVNDVDTRKQRFAINFRGSVHDRAIAIRDAVLVSSASERQPFLAQIDDLDAFYQDSAQEMDRLFAREVGVTATERELLASIQMIEEQTQALTTRTLQLLSDGQQNAARRLLLEEVSAAYTDWLGAINAFIDYQEQEIQQQVDFVRSETGGFQTLMLLVAAFSLIVGVLVSVRLVSKLTRMIGGEPEVAARLIRQVASGDLTQAIKTRHPDSIMGAVAGMSSQLSEVIQGVTTTANTLAQAAGELQETATRNRDLASSQREQTEQGAAAINQMSATVQEVAGHTVEASEVAKTADEETISGGDEVKRTLASIDELAKQVEKAGKVIDQLSEDSTEIGTVLEVIETIAEQTNLLALNAAIEAARAGEHGRGFAVVADEVRALASRTQESTRDIQQRIEKMQSSAQGAVEVMEQGRLKAAESVEQARRAGNSLEVIQRSVTDINHMNAQIASAAEEQSSVAEEINRNFTSITEASELAAAGMEQNVAASRELAELACRLQESVKQFRV</sequence>
<keyword evidence="8" id="KW-1185">Reference proteome</keyword>
<dbReference type="OrthoDB" id="2489132at2"/>
<dbReference type="Proteomes" id="UP000199058">
    <property type="component" value="Unassembled WGS sequence"/>
</dbReference>
<protein>
    <submittedName>
        <fullName evidence="7">Methyl-accepting chemotaxis protein</fullName>
    </submittedName>
</protein>
<evidence type="ECO:0000256" key="1">
    <source>
        <dbReference type="ARBA" id="ARBA00004370"/>
    </source>
</evidence>
<keyword evidence="5" id="KW-0812">Transmembrane</keyword>
<organism evidence="7 8">
    <name type="scientific">Marinospirillum celere</name>
    <dbReference type="NCBI Taxonomy" id="1122252"/>
    <lineage>
        <taxon>Bacteria</taxon>
        <taxon>Pseudomonadati</taxon>
        <taxon>Pseudomonadota</taxon>
        <taxon>Gammaproteobacteria</taxon>
        <taxon>Oceanospirillales</taxon>
        <taxon>Oceanospirillaceae</taxon>
        <taxon>Marinospirillum</taxon>
    </lineage>
</organism>
<accession>A0A1I1JHT2</accession>
<dbReference type="Pfam" id="PF00015">
    <property type="entry name" value="MCPsignal"/>
    <property type="match status" value="1"/>
</dbReference>
<dbReference type="CDD" id="cd11386">
    <property type="entry name" value="MCP_signal"/>
    <property type="match status" value="1"/>
</dbReference>
<evidence type="ECO:0000313" key="7">
    <source>
        <dbReference type="EMBL" id="SFC47731.1"/>
    </source>
</evidence>
<dbReference type="STRING" id="1122252.SAMN05660443_2787"/>
<keyword evidence="5" id="KW-1133">Transmembrane helix</keyword>
<dbReference type="GO" id="GO:0016020">
    <property type="term" value="C:membrane"/>
    <property type="evidence" value="ECO:0007669"/>
    <property type="project" value="UniProtKB-SubCell"/>
</dbReference>
<dbReference type="AlphaFoldDB" id="A0A1I1JHT2"/>
<dbReference type="PRINTS" id="PR00260">
    <property type="entry name" value="CHEMTRNSDUCR"/>
</dbReference>
<dbReference type="SUPFAM" id="SSF58104">
    <property type="entry name" value="Methyl-accepting chemotaxis protein (MCP) signaling domain"/>
    <property type="match status" value="1"/>
</dbReference>
<dbReference type="GO" id="GO:0006935">
    <property type="term" value="P:chemotaxis"/>
    <property type="evidence" value="ECO:0007669"/>
    <property type="project" value="InterPro"/>
</dbReference>
<feature type="transmembrane region" description="Helical" evidence="5">
    <location>
        <begin position="191"/>
        <end position="211"/>
    </location>
</feature>
<dbReference type="InterPro" id="IPR004090">
    <property type="entry name" value="Chemotax_Me-accpt_rcpt"/>
</dbReference>
<dbReference type="GO" id="GO:0004888">
    <property type="term" value="F:transmembrane signaling receptor activity"/>
    <property type="evidence" value="ECO:0007669"/>
    <property type="project" value="InterPro"/>
</dbReference>
<keyword evidence="2 4" id="KW-0807">Transducer</keyword>
<evidence type="ECO:0000259" key="6">
    <source>
        <dbReference type="PROSITE" id="PS50111"/>
    </source>
</evidence>
<gene>
    <name evidence="7" type="ORF">SAMN05660443_2787</name>
</gene>
<evidence type="ECO:0000256" key="5">
    <source>
        <dbReference type="SAM" id="Phobius"/>
    </source>
</evidence>
<dbReference type="SMART" id="SM00283">
    <property type="entry name" value="MA"/>
    <property type="match status" value="1"/>
</dbReference>
<dbReference type="PROSITE" id="PS50111">
    <property type="entry name" value="CHEMOTAXIS_TRANSDUC_2"/>
    <property type="match status" value="1"/>
</dbReference>
<dbReference type="CDD" id="cd19411">
    <property type="entry name" value="MCP2201-like_sensor"/>
    <property type="match status" value="1"/>
</dbReference>
<dbReference type="Gene3D" id="1.10.287.950">
    <property type="entry name" value="Methyl-accepting chemotaxis protein"/>
    <property type="match status" value="1"/>
</dbReference>
<dbReference type="InterPro" id="IPR047347">
    <property type="entry name" value="YvaQ-like_sensor"/>
</dbReference>
<dbReference type="InterPro" id="IPR004089">
    <property type="entry name" value="MCPsignal_dom"/>
</dbReference>
<comment type="subcellular location">
    <subcellularLocation>
        <location evidence="1">Membrane</location>
    </subcellularLocation>
</comment>
<name>A0A1I1JHT2_9GAMM</name>
<keyword evidence="5" id="KW-0472">Membrane</keyword>
<reference evidence="7 8" key="1">
    <citation type="submission" date="2016-10" db="EMBL/GenBank/DDBJ databases">
        <authorList>
            <person name="de Groot N.N."/>
        </authorList>
    </citation>
    <scope>NUCLEOTIDE SEQUENCE [LARGE SCALE GENOMIC DNA]</scope>
    <source>
        <strain evidence="7 8">DSM 18438</strain>
    </source>
</reference>
<dbReference type="FunFam" id="1.10.287.950:FF:000001">
    <property type="entry name" value="Methyl-accepting chemotaxis sensory transducer"/>
    <property type="match status" value="1"/>
</dbReference>
<dbReference type="InterPro" id="IPR024478">
    <property type="entry name" value="HlyB_4HB_MCP"/>
</dbReference>
<feature type="transmembrane region" description="Helical" evidence="5">
    <location>
        <begin position="7"/>
        <end position="27"/>
    </location>
</feature>
<evidence type="ECO:0000256" key="2">
    <source>
        <dbReference type="ARBA" id="ARBA00023224"/>
    </source>
</evidence>
<dbReference type="PANTHER" id="PTHR32089">
    <property type="entry name" value="METHYL-ACCEPTING CHEMOTAXIS PROTEIN MCPB"/>
    <property type="match status" value="1"/>
</dbReference>
<dbReference type="PANTHER" id="PTHR32089:SF112">
    <property type="entry name" value="LYSOZYME-LIKE PROTEIN-RELATED"/>
    <property type="match status" value="1"/>
</dbReference>
<evidence type="ECO:0000313" key="8">
    <source>
        <dbReference type="Proteomes" id="UP000199058"/>
    </source>
</evidence>